<evidence type="ECO:0000259" key="1">
    <source>
        <dbReference type="Pfam" id="PF05916"/>
    </source>
</evidence>
<dbReference type="RefSeq" id="WP_013684560.1">
    <property type="nucleotide sequence ID" value="NC_015320.1"/>
</dbReference>
<evidence type="ECO:0000313" key="2">
    <source>
        <dbReference type="EMBL" id="AEA47904.1"/>
    </source>
</evidence>
<evidence type="ECO:0000313" key="3">
    <source>
        <dbReference type="Proteomes" id="UP000008136"/>
    </source>
</evidence>
<protein>
    <recommendedName>
        <fullName evidence="1">GINS subunit domain-containing protein</fullName>
    </recommendedName>
</protein>
<gene>
    <name evidence="2" type="ordered locus">Arcve_1911</name>
</gene>
<name>F2KRP0_ARCVS</name>
<dbReference type="STRING" id="693661.Arcve_1911"/>
<keyword evidence="3" id="KW-1185">Reference proteome</keyword>
<accession>F2KRP0</accession>
<dbReference type="AlphaFoldDB" id="F2KRP0"/>
<proteinExistence type="predicted"/>
<dbReference type="eggNOG" id="arCOG00551">
    <property type="taxonomic scope" value="Archaea"/>
</dbReference>
<feature type="domain" description="GINS subunit" evidence="1">
    <location>
        <begin position="24"/>
        <end position="114"/>
    </location>
</feature>
<sequence>MDIEELLIILEKSKSKIQPIDETLYDELKNRIRELEEEKKRAGDDEILRIDDELRTLRRIQRRLFEVRTSKIVRAAWAEVCGTASGIEGFENLTDKEKKFFRRLVELIKEFKQEVLEILSVKEEEEKKDSGYILVRVKSDIPEFEGVDGKTYKLRKEDVVTLPALNAKALIKGDAVEIIEVKR</sequence>
<dbReference type="EMBL" id="CP002588">
    <property type="protein sequence ID" value="AEA47904.1"/>
    <property type="molecule type" value="Genomic_DNA"/>
</dbReference>
<reference evidence="2 3" key="1">
    <citation type="submission" date="2011-03" db="EMBL/GenBank/DDBJ databases">
        <title>The complete genome of Archaeoglobus veneficus SNP6.</title>
        <authorList>
            <consortium name="US DOE Joint Genome Institute (JGI-PGF)"/>
            <person name="Lucas S."/>
            <person name="Copeland A."/>
            <person name="Lapidus A."/>
            <person name="Bruce D."/>
            <person name="Goodwin L."/>
            <person name="Pitluck S."/>
            <person name="Kyrpides N."/>
            <person name="Mavromatis K."/>
            <person name="Pagani I."/>
            <person name="Ivanova N."/>
            <person name="Mikhailova N."/>
            <person name="Lu M."/>
            <person name="Detter J.C."/>
            <person name="Tapia R."/>
            <person name="Han C."/>
            <person name="Land M."/>
            <person name="Hauser L."/>
            <person name="Markowitz V."/>
            <person name="Cheng J.-F."/>
            <person name="Hugenholtz P."/>
            <person name="Woyke T."/>
            <person name="Wu D."/>
            <person name="Spring S."/>
            <person name="Brambilla E."/>
            <person name="Klenk H.-P."/>
            <person name="Eisen J.A."/>
        </authorList>
    </citation>
    <scope>NUCLEOTIDE SEQUENCE [LARGE SCALE GENOMIC DNA]</scope>
    <source>
        <strain>SNP6</strain>
    </source>
</reference>
<dbReference type="Pfam" id="PF05916">
    <property type="entry name" value="Sld5"/>
    <property type="match status" value="1"/>
</dbReference>
<dbReference type="Gene3D" id="1.20.58.1030">
    <property type="match status" value="1"/>
</dbReference>
<dbReference type="InterPro" id="IPR021151">
    <property type="entry name" value="GINS_A"/>
</dbReference>
<dbReference type="KEGG" id="ave:Arcve_1911"/>
<organism evidence="2 3">
    <name type="scientific">Archaeoglobus veneficus (strain DSM 11195 / SNP6)</name>
    <dbReference type="NCBI Taxonomy" id="693661"/>
    <lineage>
        <taxon>Archaea</taxon>
        <taxon>Methanobacteriati</taxon>
        <taxon>Methanobacteriota</taxon>
        <taxon>Archaeoglobi</taxon>
        <taxon>Archaeoglobales</taxon>
        <taxon>Archaeoglobaceae</taxon>
        <taxon>Archaeoglobus</taxon>
    </lineage>
</organism>
<dbReference type="GeneID" id="10395043"/>
<dbReference type="OrthoDB" id="157576at2157"/>
<dbReference type="Proteomes" id="UP000008136">
    <property type="component" value="Chromosome"/>
</dbReference>
<dbReference type="Gene3D" id="3.40.5.50">
    <property type="match status" value="1"/>
</dbReference>
<dbReference type="HOGENOM" id="CLU_104918_0_0_2"/>
<dbReference type="CDD" id="cd11714">
    <property type="entry name" value="GINS_A_archaea"/>
    <property type="match status" value="1"/>
</dbReference>